<evidence type="ECO:0000256" key="1">
    <source>
        <dbReference type="SAM" id="MobiDB-lite"/>
    </source>
</evidence>
<comment type="caution">
    <text evidence="2">The sequence shown here is derived from an EMBL/GenBank/DDBJ whole genome shotgun (WGS) entry which is preliminary data.</text>
</comment>
<proteinExistence type="predicted"/>
<feature type="region of interest" description="Disordered" evidence="1">
    <location>
        <begin position="228"/>
        <end position="263"/>
    </location>
</feature>
<evidence type="ECO:0000313" key="3">
    <source>
        <dbReference type="Proteomes" id="UP001190700"/>
    </source>
</evidence>
<name>A0AAE0FZZ9_9CHLO</name>
<evidence type="ECO:0000313" key="2">
    <source>
        <dbReference type="EMBL" id="KAK3268842.1"/>
    </source>
</evidence>
<dbReference type="EMBL" id="LGRX02011533">
    <property type="protein sequence ID" value="KAK3268842.1"/>
    <property type="molecule type" value="Genomic_DNA"/>
</dbReference>
<sequence>MCKAPSERDPHVYEENYGVVLCPVFGHPDFDKGAYHHPLGLCCVTTNRHSVDTPLIGDCSCGLINMPLTAVAYAATCAYQPCRGCPSPWNPFFWGDCPCTEQRVTQHYVRSCPMALTDGPALQRRQLTGLSKKKHNEPKDGVWREYSNIDMCQQGDVDIIADWKKVTTLEALKSRVERKGWSAVCVGSFDHAALKSFSWQLKPEHCRPSEHYTNKLYIWFPGETSEHVRRETSEHVRRETSEHVRRETPSSQLPSAEARAPPGMSKVQVAVPLEELLADEDSTRAGTSRIDSLSDIPVAYAYQPPCPPGVWREYRNIDMCGQGDKCVMHGWRGTTSLEELKRKVEQEGWSAISVGAFDHAALKAFDFQLTPEHCKKSKGYTNTLHIWFPEKGLKQQVSRPPLSDFAKAFSKMVLVGKGSDNACIFHEMTGLMAGSEVPLTLASHPGYGICMKYNEERTFKEWRYIESAVGPAHEATRASYLDGKFISVAGHQLVFDVAFWKMDLGNAVNFVGGSSVRATKKGGGGRDWTLNPDGTISAKHHPHLVLGVCRHSFCAQCRYKSHP</sequence>
<keyword evidence="3" id="KW-1185">Reference proteome</keyword>
<accession>A0AAE0FZZ9</accession>
<feature type="compositionally biased region" description="Basic and acidic residues" evidence="1">
    <location>
        <begin position="228"/>
        <end position="248"/>
    </location>
</feature>
<dbReference type="AlphaFoldDB" id="A0AAE0FZZ9"/>
<organism evidence="2 3">
    <name type="scientific">Cymbomonas tetramitiformis</name>
    <dbReference type="NCBI Taxonomy" id="36881"/>
    <lineage>
        <taxon>Eukaryota</taxon>
        <taxon>Viridiplantae</taxon>
        <taxon>Chlorophyta</taxon>
        <taxon>Pyramimonadophyceae</taxon>
        <taxon>Pyramimonadales</taxon>
        <taxon>Pyramimonadaceae</taxon>
        <taxon>Cymbomonas</taxon>
    </lineage>
</organism>
<reference evidence="2 3" key="1">
    <citation type="journal article" date="2015" name="Genome Biol. Evol.">
        <title>Comparative Genomics of a Bacterivorous Green Alga Reveals Evolutionary Causalities and Consequences of Phago-Mixotrophic Mode of Nutrition.</title>
        <authorList>
            <person name="Burns J.A."/>
            <person name="Paasch A."/>
            <person name="Narechania A."/>
            <person name="Kim E."/>
        </authorList>
    </citation>
    <scope>NUCLEOTIDE SEQUENCE [LARGE SCALE GENOMIC DNA]</scope>
    <source>
        <strain evidence="2 3">PLY_AMNH</strain>
    </source>
</reference>
<protein>
    <submittedName>
        <fullName evidence="2">Uncharacterized protein</fullName>
    </submittedName>
</protein>
<gene>
    <name evidence="2" type="ORF">CYMTET_22676</name>
</gene>
<dbReference type="Proteomes" id="UP001190700">
    <property type="component" value="Unassembled WGS sequence"/>
</dbReference>